<reference evidence="2 3" key="1">
    <citation type="submission" date="2016-04" db="EMBL/GenBank/DDBJ databases">
        <title>Draft genome sequence of freshwater magnetotactic bacteria Magnetospirillum marisnigri SP-1 and Magnetospirillum moscoviense BB-1.</title>
        <authorList>
            <person name="Koziaeva V."/>
            <person name="Dziuba M.V."/>
            <person name="Ivanov T.M."/>
            <person name="Kuznetsov B."/>
            <person name="Grouzdev D.S."/>
        </authorList>
    </citation>
    <scope>NUCLEOTIDE SEQUENCE [LARGE SCALE GENOMIC DNA]</scope>
    <source>
        <strain evidence="2 3">BB-1</strain>
    </source>
</reference>
<dbReference type="PANTHER" id="PTHR47691:SF3">
    <property type="entry name" value="HTH-TYPE TRANSCRIPTIONAL REGULATOR RV0890C-RELATED"/>
    <property type="match status" value="1"/>
</dbReference>
<dbReference type="AlphaFoldDB" id="A0A178MLC0"/>
<proteinExistence type="predicted"/>
<dbReference type="OrthoDB" id="7350377at2"/>
<evidence type="ECO:0000313" key="2">
    <source>
        <dbReference type="EMBL" id="OAN49343.1"/>
    </source>
</evidence>
<dbReference type="InterPro" id="IPR049052">
    <property type="entry name" value="nSTAND1"/>
</dbReference>
<protein>
    <recommendedName>
        <fullName evidence="1">Novel STAND NTPase 1 domain-containing protein</fullName>
    </recommendedName>
</protein>
<sequence>MDQAFRELKAKVQDRKAILVVGTGISVASVAAEQRGLAGWPGLLRHGVEHAANLDPTFAADSDKVLARLGSPPTLDRLLTVASEVERVLTRANRFGSWIEQTAGALTVAEPSLIAALGRFNCPILTTNYDTLIEEVLGRQRVTWKQTTQALAALRGDKPHVVHLHGSHMEPDTVILGDGSYARVANDAPMQALYGAMSAMGTLVFVGCGAAGLTDPDLGLVFRRFAAHFPDSLHSHFLLVRDGEGTADLPQSVRPIYYGPDYDDLRPFLDWLAEPGDGPPPAKARLTPSASVVPPTLPVRRAPDLPPVPDHFIGRESEVKRVVAALAAGGHVLFQGAPGIGKTSLCTAALHEPEIAARYQDRRWFARLEAATEPLSFFAAIGEAIGLGPTERTRPSVLYHLNEWAGPRPALLVLDNLETPRDRDPEGIADALAHLKDIAGLTIAASLRGTAVPHSVAWQRVEPLDRLPDPYDRELFLTLTQKPKLAEAPELPLLLTALEGLPLAIRLMARQAAKYPLPLLWELWQEQRTALLKSGDSRETNLAVCIELSIASNAMDGKAKSLLRIMGLMPNGVARAELRHVAPHGREAAGTLVEIGLAAWSADQTRLVQLAPIREHVRLNHRPPEKLLEPVLKWAIDLARLGDKIGKKGGAEAVAKLTPEARNLESFLSMAMEGRDKLRERAIVAADDLAKFARQTGVFDAIPLMRSAAACTANPVRRANCLMSLGRLAEVRSRLSEAETALQQAITLFRQTSTRLGEAHCLYFLGSIFGLRSDFGNATAVLSQALDIYHAEPDRLGQANCIFKLGELGRMRALLPQAKEAYQNALLQYQHVDVDDDVGQGNCIFGLGAINRDSSRFDEAAKAFWRALPLFRQAGNRVGEANCLHSLGDVDHLRSRHEQAKSAWLQAVPIYRQVGNLLGQANCLHGLAYHALETADPPQAARLAGEALALLPESEYPATHAAIHVLHGDIAVAAADWPAAAEHFQAALDLFARTEDIDNAGEAHRGLGDVAFGQGDTTVAISQWSQALELFARIPAPHLMAPVHQRLARVTTEDDQAQHLATARAMWTEIDLPHRLRELDDEFGPPA</sequence>
<dbReference type="PANTHER" id="PTHR47691">
    <property type="entry name" value="REGULATOR-RELATED"/>
    <property type="match status" value="1"/>
</dbReference>
<dbReference type="RefSeq" id="WP_068501825.1">
    <property type="nucleotide sequence ID" value="NZ_LWQU01000151.1"/>
</dbReference>
<dbReference type="InterPro" id="IPR019734">
    <property type="entry name" value="TPR_rpt"/>
</dbReference>
<evidence type="ECO:0000313" key="3">
    <source>
        <dbReference type="Proteomes" id="UP000078543"/>
    </source>
</evidence>
<dbReference type="Pfam" id="PF20703">
    <property type="entry name" value="nSTAND1"/>
    <property type="match status" value="1"/>
</dbReference>
<dbReference type="SUPFAM" id="SSF48452">
    <property type="entry name" value="TPR-like"/>
    <property type="match status" value="3"/>
</dbReference>
<dbReference type="Pfam" id="PF13424">
    <property type="entry name" value="TPR_12"/>
    <property type="match status" value="1"/>
</dbReference>
<evidence type="ECO:0000259" key="1">
    <source>
        <dbReference type="Pfam" id="PF20703"/>
    </source>
</evidence>
<comment type="caution">
    <text evidence="2">The sequence shown here is derived from an EMBL/GenBank/DDBJ whole genome shotgun (WGS) entry which is preliminary data.</text>
</comment>
<keyword evidence="3" id="KW-1185">Reference proteome</keyword>
<dbReference type="Gene3D" id="3.40.50.300">
    <property type="entry name" value="P-loop containing nucleotide triphosphate hydrolases"/>
    <property type="match status" value="1"/>
</dbReference>
<accession>A0A178MLC0</accession>
<feature type="domain" description="Novel STAND NTPase 1" evidence="1">
    <location>
        <begin position="310"/>
        <end position="526"/>
    </location>
</feature>
<dbReference type="SUPFAM" id="SSF52540">
    <property type="entry name" value="P-loop containing nucleoside triphosphate hydrolases"/>
    <property type="match status" value="1"/>
</dbReference>
<gene>
    <name evidence="2" type="ORF">A6A05_14150</name>
</gene>
<dbReference type="STRING" id="1437059.A6A05_14150"/>
<dbReference type="EMBL" id="LWQU01000151">
    <property type="protein sequence ID" value="OAN49343.1"/>
    <property type="molecule type" value="Genomic_DNA"/>
</dbReference>
<dbReference type="Gene3D" id="1.25.40.10">
    <property type="entry name" value="Tetratricopeptide repeat domain"/>
    <property type="match status" value="2"/>
</dbReference>
<dbReference type="SMART" id="SM00028">
    <property type="entry name" value="TPR"/>
    <property type="match status" value="8"/>
</dbReference>
<organism evidence="2 3">
    <name type="scientific">Magnetospirillum moscoviense</name>
    <dbReference type="NCBI Taxonomy" id="1437059"/>
    <lineage>
        <taxon>Bacteria</taxon>
        <taxon>Pseudomonadati</taxon>
        <taxon>Pseudomonadota</taxon>
        <taxon>Alphaproteobacteria</taxon>
        <taxon>Rhodospirillales</taxon>
        <taxon>Rhodospirillaceae</taxon>
        <taxon>Magnetospirillum</taxon>
    </lineage>
</organism>
<dbReference type="Proteomes" id="UP000078543">
    <property type="component" value="Unassembled WGS sequence"/>
</dbReference>
<dbReference type="InterPro" id="IPR011990">
    <property type="entry name" value="TPR-like_helical_dom_sf"/>
</dbReference>
<dbReference type="Pfam" id="PF13289">
    <property type="entry name" value="SIR2_2"/>
    <property type="match status" value="1"/>
</dbReference>
<dbReference type="InterPro" id="IPR027417">
    <property type="entry name" value="P-loop_NTPase"/>
</dbReference>
<name>A0A178MLC0_9PROT</name>